<dbReference type="RefSeq" id="WP_102747944.1">
    <property type="nucleotide sequence ID" value="NZ_PJLB01000004.1"/>
</dbReference>
<evidence type="ECO:0000313" key="2">
    <source>
        <dbReference type="Proteomes" id="UP000236075"/>
    </source>
</evidence>
<dbReference type="Proteomes" id="UP000236075">
    <property type="component" value="Unassembled WGS sequence"/>
</dbReference>
<accession>A0AAX0WN88</accession>
<organism evidence="1 2">
    <name type="scientific">Akkermansia muciniphila</name>
    <dbReference type="NCBI Taxonomy" id="239935"/>
    <lineage>
        <taxon>Bacteria</taxon>
        <taxon>Pseudomonadati</taxon>
        <taxon>Verrucomicrobiota</taxon>
        <taxon>Verrucomicrobiia</taxon>
        <taxon>Verrucomicrobiales</taxon>
        <taxon>Akkermansiaceae</taxon>
        <taxon>Akkermansia</taxon>
    </lineage>
</organism>
<dbReference type="AlphaFoldDB" id="A0AAX0WN88"/>
<dbReference type="InterPro" id="IPR009279">
    <property type="entry name" value="Portal_Mu"/>
</dbReference>
<dbReference type="Pfam" id="PF06074">
    <property type="entry name" value="Portal_Mu"/>
    <property type="match status" value="1"/>
</dbReference>
<name>A0AAX0WN88_9BACT</name>
<sequence>MTEQSRKPNQPQWFEYWDPLQGADLQTLIDARNEARRGAFARQMLIWDEVIYSDGLLGMLYSRLIESVSMQGWKIDAADDSPESKRQQNALEEFYHSVTGLQQAFGQLASAMFYGYAHLQYIEDAWGRRFEFIPQRYWVRPGELNEWQFNPQCYIGVDTGESVEDETLVVMEHRNPILFPATRASFERNHAKVTWDNHMDRYGSAPAIITAPKDASPDIMVALQRACEELKSGASIVLPPGCTAEPLKASNINENYFLSRINMSDKDQVRFVMAGTLTVLNESGSGTLAGGAHTDSWNSVVSAVCSKVAEAFNAAISPLVLGDGEPLARLHITFDTVQTPLQKAEEIAALADGGVRPEKTEIEEKIGMSIEDTQEPVPVTASNREPEKALIPPDAYEQLQQMIYAGLMKGFNDDRYQTNQ</sequence>
<evidence type="ECO:0008006" key="3">
    <source>
        <dbReference type="Google" id="ProtNLM"/>
    </source>
</evidence>
<evidence type="ECO:0000313" key="1">
    <source>
        <dbReference type="EMBL" id="PND05044.1"/>
    </source>
</evidence>
<reference evidence="1 2" key="1">
    <citation type="journal article" date="2017" name="BMC Genomics">
        <title>Genome sequencing of 39 Akkermansia muciniphila isolates reveals its population structure, genomic and functional diverisity, and global distribution in mammalian gut microbiotas.</title>
        <authorList>
            <person name="Guo X."/>
            <person name="Li S."/>
            <person name="Zhang J."/>
            <person name="Wu F."/>
            <person name="Li X."/>
            <person name="Wu D."/>
            <person name="Zhang M."/>
            <person name="Ou Z."/>
            <person name="Jie Z."/>
            <person name="Yan Q."/>
            <person name="Li P."/>
            <person name="Yi J."/>
            <person name="Peng Y."/>
        </authorList>
    </citation>
    <scope>NUCLEOTIDE SEQUENCE [LARGE SCALE GENOMIC DNA]</scope>
    <source>
        <strain evidence="1 2">GP28</strain>
    </source>
</reference>
<proteinExistence type="predicted"/>
<gene>
    <name evidence="1" type="ORF">CXT95_01065</name>
</gene>
<dbReference type="EMBL" id="PJLB01000004">
    <property type="protein sequence ID" value="PND05044.1"/>
    <property type="molecule type" value="Genomic_DNA"/>
</dbReference>
<comment type="caution">
    <text evidence="1">The sequence shown here is derived from an EMBL/GenBank/DDBJ whole genome shotgun (WGS) entry which is preliminary data.</text>
</comment>
<protein>
    <recommendedName>
        <fullName evidence="3">Phage portal protein</fullName>
    </recommendedName>
</protein>